<feature type="region of interest" description="Disordered" evidence="1">
    <location>
        <begin position="154"/>
        <end position="177"/>
    </location>
</feature>
<organism evidence="2 3">
    <name type="scientific">Parathielavia hyrcaniae</name>
    <dbReference type="NCBI Taxonomy" id="113614"/>
    <lineage>
        <taxon>Eukaryota</taxon>
        <taxon>Fungi</taxon>
        <taxon>Dikarya</taxon>
        <taxon>Ascomycota</taxon>
        <taxon>Pezizomycotina</taxon>
        <taxon>Sordariomycetes</taxon>
        <taxon>Sordariomycetidae</taxon>
        <taxon>Sordariales</taxon>
        <taxon>Chaetomiaceae</taxon>
        <taxon>Parathielavia</taxon>
    </lineage>
</organism>
<protein>
    <submittedName>
        <fullName evidence="2">Uncharacterized protein</fullName>
    </submittedName>
</protein>
<feature type="compositionally biased region" description="Polar residues" evidence="1">
    <location>
        <begin position="14"/>
        <end position="30"/>
    </location>
</feature>
<reference evidence="2" key="2">
    <citation type="submission" date="2023-05" db="EMBL/GenBank/DDBJ databases">
        <authorList>
            <consortium name="Lawrence Berkeley National Laboratory"/>
            <person name="Steindorff A."/>
            <person name="Hensen N."/>
            <person name="Bonometti L."/>
            <person name="Westerberg I."/>
            <person name="Brannstrom I.O."/>
            <person name="Guillou S."/>
            <person name="Cros-Aarteil S."/>
            <person name="Calhoun S."/>
            <person name="Haridas S."/>
            <person name="Kuo A."/>
            <person name="Mondo S."/>
            <person name="Pangilinan J."/>
            <person name="Riley R."/>
            <person name="Labutti K."/>
            <person name="Andreopoulos B."/>
            <person name="Lipzen A."/>
            <person name="Chen C."/>
            <person name="Yanf M."/>
            <person name="Daum C."/>
            <person name="Ng V."/>
            <person name="Clum A."/>
            <person name="Ohm R."/>
            <person name="Martin F."/>
            <person name="Silar P."/>
            <person name="Natvig D."/>
            <person name="Lalanne C."/>
            <person name="Gautier V."/>
            <person name="Ament-Velasquez S.L."/>
            <person name="Kruys A."/>
            <person name="Hutchinson M.I."/>
            <person name="Powell A.J."/>
            <person name="Barry K."/>
            <person name="Miller A.N."/>
            <person name="Grigoriev I.V."/>
            <person name="Debuchy R."/>
            <person name="Gladieux P."/>
            <person name="Thoren M.H."/>
            <person name="Johannesson H."/>
        </authorList>
    </citation>
    <scope>NUCLEOTIDE SEQUENCE</scope>
    <source>
        <strain evidence="2">CBS 757.83</strain>
    </source>
</reference>
<proteinExistence type="predicted"/>
<feature type="compositionally biased region" description="Basic and acidic residues" evidence="1">
    <location>
        <begin position="108"/>
        <end position="118"/>
    </location>
</feature>
<dbReference type="Proteomes" id="UP001305647">
    <property type="component" value="Unassembled WGS sequence"/>
</dbReference>
<evidence type="ECO:0000313" key="3">
    <source>
        <dbReference type="Proteomes" id="UP001305647"/>
    </source>
</evidence>
<feature type="region of interest" description="Disordered" evidence="1">
    <location>
        <begin position="1"/>
        <end position="42"/>
    </location>
</feature>
<sequence length="403" mass="44981">MLEFKVPDPLADQFKSSGQIPSKMPSSPQILTPPGPAPPILSVDEYPSVFDSDDEFESVDDSTPPGSEITFRRRVVPPLKQTSSKTVSLLTMQLRRYREAATAFDDSERLNDNFDGHVKPSSQSQWNQQFPRKSQLETILEQDELEIDEVASTSIQSLDRDSDDETPETQRPIHDQANACFKGKQKTSIFGAIKKTIITNFKRLKSITLPRQKKLQQAIPEQDEEEFDPYFLFFGNGQDQGIAPSLPVHSPLFGTATSGTEDSVTNTDTEEEVDGIQPQSLQPKLRPVCQQLPTPSAPINIPLTRGQQQFITERDNLCMPFHIGWAKDNRQISNAGPLHLRRSGVSYIEADSDWVCCCDAANSRFEFLCGRCKVHAKGACCDSEVFEQLMRGLALALGECGER</sequence>
<accession>A0AAN6Q5Q9</accession>
<evidence type="ECO:0000313" key="2">
    <source>
        <dbReference type="EMBL" id="KAK4102290.1"/>
    </source>
</evidence>
<comment type="caution">
    <text evidence="2">The sequence shown here is derived from an EMBL/GenBank/DDBJ whole genome shotgun (WGS) entry which is preliminary data.</text>
</comment>
<name>A0AAN6Q5Q9_9PEZI</name>
<dbReference type="AlphaFoldDB" id="A0AAN6Q5Q9"/>
<dbReference type="EMBL" id="MU863632">
    <property type="protein sequence ID" value="KAK4102290.1"/>
    <property type="molecule type" value="Genomic_DNA"/>
</dbReference>
<gene>
    <name evidence="2" type="ORF">N658DRAFT_554228</name>
</gene>
<feature type="compositionally biased region" description="Polar residues" evidence="1">
    <location>
        <begin position="120"/>
        <end position="132"/>
    </location>
</feature>
<feature type="region of interest" description="Disordered" evidence="1">
    <location>
        <begin position="108"/>
        <end position="132"/>
    </location>
</feature>
<evidence type="ECO:0000256" key="1">
    <source>
        <dbReference type="SAM" id="MobiDB-lite"/>
    </source>
</evidence>
<reference evidence="2" key="1">
    <citation type="journal article" date="2023" name="Mol. Phylogenet. Evol.">
        <title>Genome-scale phylogeny and comparative genomics of the fungal order Sordariales.</title>
        <authorList>
            <person name="Hensen N."/>
            <person name="Bonometti L."/>
            <person name="Westerberg I."/>
            <person name="Brannstrom I.O."/>
            <person name="Guillou S."/>
            <person name="Cros-Aarteil S."/>
            <person name="Calhoun S."/>
            <person name="Haridas S."/>
            <person name="Kuo A."/>
            <person name="Mondo S."/>
            <person name="Pangilinan J."/>
            <person name="Riley R."/>
            <person name="LaButti K."/>
            <person name="Andreopoulos B."/>
            <person name="Lipzen A."/>
            <person name="Chen C."/>
            <person name="Yan M."/>
            <person name="Daum C."/>
            <person name="Ng V."/>
            <person name="Clum A."/>
            <person name="Steindorff A."/>
            <person name="Ohm R.A."/>
            <person name="Martin F."/>
            <person name="Silar P."/>
            <person name="Natvig D.O."/>
            <person name="Lalanne C."/>
            <person name="Gautier V."/>
            <person name="Ament-Velasquez S.L."/>
            <person name="Kruys A."/>
            <person name="Hutchinson M.I."/>
            <person name="Powell A.J."/>
            <person name="Barry K."/>
            <person name="Miller A.N."/>
            <person name="Grigoriev I.V."/>
            <person name="Debuchy R."/>
            <person name="Gladieux P."/>
            <person name="Hiltunen Thoren M."/>
            <person name="Johannesson H."/>
        </authorList>
    </citation>
    <scope>NUCLEOTIDE SEQUENCE</scope>
    <source>
        <strain evidence="2">CBS 757.83</strain>
    </source>
</reference>
<keyword evidence="3" id="KW-1185">Reference proteome</keyword>